<dbReference type="AlphaFoldDB" id="A0A210PNS3"/>
<feature type="domain" description="C1q" evidence="5">
    <location>
        <begin position="64"/>
        <end position="194"/>
    </location>
</feature>
<dbReference type="Proteomes" id="UP000242188">
    <property type="component" value="Unassembled WGS sequence"/>
</dbReference>
<dbReference type="SUPFAM" id="SSF49842">
    <property type="entry name" value="TNF-like"/>
    <property type="match status" value="1"/>
</dbReference>
<dbReference type="PANTHER" id="PTHR22923:SF116">
    <property type="entry name" value="C1Q DOMAIN-CONTAINING PROTEIN"/>
    <property type="match status" value="1"/>
</dbReference>
<gene>
    <name evidence="6" type="ORF">KP79_PYT08854</name>
</gene>
<dbReference type="STRING" id="6573.A0A210PNS3"/>
<comment type="subcellular location">
    <subcellularLocation>
        <location evidence="1">Secreted</location>
    </subcellularLocation>
</comment>
<dbReference type="GO" id="GO:0005576">
    <property type="term" value="C:extracellular region"/>
    <property type="evidence" value="ECO:0007669"/>
    <property type="project" value="UniProtKB-SubCell"/>
</dbReference>
<organism evidence="6 7">
    <name type="scientific">Mizuhopecten yessoensis</name>
    <name type="common">Japanese scallop</name>
    <name type="synonym">Patinopecten yessoensis</name>
    <dbReference type="NCBI Taxonomy" id="6573"/>
    <lineage>
        <taxon>Eukaryota</taxon>
        <taxon>Metazoa</taxon>
        <taxon>Spiralia</taxon>
        <taxon>Lophotrochozoa</taxon>
        <taxon>Mollusca</taxon>
        <taxon>Bivalvia</taxon>
        <taxon>Autobranchia</taxon>
        <taxon>Pteriomorphia</taxon>
        <taxon>Pectinida</taxon>
        <taxon>Pectinoidea</taxon>
        <taxon>Pectinidae</taxon>
        <taxon>Mizuhopecten</taxon>
    </lineage>
</organism>
<sequence>MDELEQQRDADRRMITDLGRRVADLETRHAQRLAEMTSNIDELTTENQRLHEKVGVLHNVLPDAPIKAVAFYAILAHENHDISQDSTIVFENIVINVGGHYSQFTGMFTSPLAGLYVFHWNVKSDFNSWVISELVRNGSALGTDLSTYPNSGSATAIAVLEIGDCVWVRITSNTAGAEVQPTFTTFSGFLLQPT</sequence>
<evidence type="ECO:0000259" key="5">
    <source>
        <dbReference type="PROSITE" id="PS50871"/>
    </source>
</evidence>
<evidence type="ECO:0000313" key="6">
    <source>
        <dbReference type="EMBL" id="OWF38118.1"/>
    </source>
</evidence>
<proteinExistence type="predicted"/>
<comment type="caution">
    <text evidence="6">The sequence shown here is derived from an EMBL/GenBank/DDBJ whole genome shotgun (WGS) entry which is preliminary data.</text>
</comment>
<dbReference type="SMART" id="SM00110">
    <property type="entry name" value="C1Q"/>
    <property type="match status" value="1"/>
</dbReference>
<keyword evidence="2" id="KW-0964">Secreted</keyword>
<dbReference type="OrthoDB" id="6057180at2759"/>
<evidence type="ECO:0000256" key="2">
    <source>
        <dbReference type="ARBA" id="ARBA00022525"/>
    </source>
</evidence>
<feature type="coiled-coil region" evidence="4">
    <location>
        <begin position="1"/>
        <end position="53"/>
    </location>
</feature>
<protein>
    <submittedName>
        <fullName evidence="6">Complement C1q-like protein 4</fullName>
    </submittedName>
</protein>
<evidence type="ECO:0000256" key="1">
    <source>
        <dbReference type="ARBA" id="ARBA00004613"/>
    </source>
</evidence>
<name>A0A210PNS3_MIZYE</name>
<dbReference type="Gene3D" id="2.60.120.40">
    <property type="match status" value="1"/>
</dbReference>
<keyword evidence="4" id="KW-0175">Coiled coil</keyword>
<dbReference type="InterPro" id="IPR050822">
    <property type="entry name" value="Cerebellin_Synaptic_Org"/>
</dbReference>
<dbReference type="PROSITE" id="PS50871">
    <property type="entry name" value="C1Q"/>
    <property type="match status" value="1"/>
</dbReference>
<evidence type="ECO:0000256" key="4">
    <source>
        <dbReference type="SAM" id="Coils"/>
    </source>
</evidence>
<dbReference type="InterPro" id="IPR008983">
    <property type="entry name" value="Tumour_necrosis_fac-like_dom"/>
</dbReference>
<dbReference type="Pfam" id="PF00386">
    <property type="entry name" value="C1q"/>
    <property type="match status" value="1"/>
</dbReference>
<dbReference type="PANTHER" id="PTHR22923">
    <property type="entry name" value="CEREBELLIN-RELATED"/>
    <property type="match status" value="1"/>
</dbReference>
<accession>A0A210PNS3</accession>
<dbReference type="PRINTS" id="PR00007">
    <property type="entry name" value="COMPLEMNTC1Q"/>
</dbReference>
<dbReference type="InterPro" id="IPR001073">
    <property type="entry name" value="C1q_dom"/>
</dbReference>
<keyword evidence="7" id="KW-1185">Reference proteome</keyword>
<evidence type="ECO:0000313" key="7">
    <source>
        <dbReference type="Proteomes" id="UP000242188"/>
    </source>
</evidence>
<dbReference type="EMBL" id="NEDP02005572">
    <property type="protein sequence ID" value="OWF38118.1"/>
    <property type="molecule type" value="Genomic_DNA"/>
</dbReference>
<reference evidence="6 7" key="1">
    <citation type="journal article" date="2017" name="Nat. Ecol. Evol.">
        <title>Scallop genome provides insights into evolution of bilaterian karyotype and development.</title>
        <authorList>
            <person name="Wang S."/>
            <person name="Zhang J."/>
            <person name="Jiao W."/>
            <person name="Li J."/>
            <person name="Xun X."/>
            <person name="Sun Y."/>
            <person name="Guo X."/>
            <person name="Huan P."/>
            <person name="Dong B."/>
            <person name="Zhang L."/>
            <person name="Hu X."/>
            <person name="Sun X."/>
            <person name="Wang J."/>
            <person name="Zhao C."/>
            <person name="Wang Y."/>
            <person name="Wang D."/>
            <person name="Huang X."/>
            <person name="Wang R."/>
            <person name="Lv J."/>
            <person name="Li Y."/>
            <person name="Zhang Z."/>
            <person name="Liu B."/>
            <person name="Lu W."/>
            <person name="Hui Y."/>
            <person name="Liang J."/>
            <person name="Zhou Z."/>
            <person name="Hou R."/>
            <person name="Li X."/>
            <person name="Liu Y."/>
            <person name="Li H."/>
            <person name="Ning X."/>
            <person name="Lin Y."/>
            <person name="Zhao L."/>
            <person name="Xing Q."/>
            <person name="Dou J."/>
            <person name="Li Y."/>
            <person name="Mao J."/>
            <person name="Guo H."/>
            <person name="Dou H."/>
            <person name="Li T."/>
            <person name="Mu C."/>
            <person name="Jiang W."/>
            <person name="Fu Q."/>
            <person name="Fu X."/>
            <person name="Miao Y."/>
            <person name="Liu J."/>
            <person name="Yu Q."/>
            <person name="Li R."/>
            <person name="Liao H."/>
            <person name="Li X."/>
            <person name="Kong Y."/>
            <person name="Jiang Z."/>
            <person name="Chourrout D."/>
            <person name="Li R."/>
            <person name="Bao Z."/>
        </authorList>
    </citation>
    <scope>NUCLEOTIDE SEQUENCE [LARGE SCALE GENOMIC DNA]</scope>
    <source>
        <strain evidence="6 7">PY_sf001</strain>
    </source>
</reference>
<keyword evidence="3" id="KW-0732">Signal</keyword>
<evidence type="ECO:0000256" key="3">
    <source>
        <dbReference type="ARBA" id="ARBA00022729"/>
    </source>
</evidence>